<comment type="caution">
    <text evidence="2">The sequence shown here is derived from an EMBL/GenBank/DDBJ whole genome shotgun (WGS) entry which is preliminary data.</text>
</comment>
<organism evidence="2 3">
    <name type="scientific">Merluccius polli</name>
    <name type="common">Benguela hake</name>
    <name type="synonym">Merluccius cadenati</name>
    <dbReference type="NCBI Taxonomy" id="89951"/>
    <lineage>
        <taxon>Eukaryota</taxon>
        <taxon>Metazoa</taxon>
        <taxon>Chordata</taxon>
        <taxon>Craniata</taxon>
        <taxon>Vertebrata</taxon>
        <taxon>Euteleostomi</taxon>
        <taxon>Actinopterygii</taxon>
        <taxon>Neopterygii</taxon>
        <taxon>Teleostei</taxon>
        <taxon>Neoteleostei</taxon>
        <taxon>Acanthomorphata</taxon>
        <taxon>Zeiogadaria</taxon>
        <taxon>Gadariae</taxon>
        <taxon>Gadiformes</taxon>
        <taxon>Gadoidei</taxon>
        <taxon>Merlucciidae</taxon>
        <taxon>Merluccius</taxon>
    </lineage>
</organism>
<dbReference type="AlphaFoldDB" id="A0AA47P313"/>
<keyword evidence="3" id="KW-1185">Reference proteome</keyword>
<dbReference type="Proteomes" id="UP001174136">
    <property type="component" value="Unassembled WGS sequence"/>
</dbReference>
<sequence length="129" mass="14343">MVVQNLFEAIRKSFFIASPNSSHVRVFASVTATAALRLACRYLPAASGVPQAKKWVRELPPRQAPTTLRPQLRSAALTMEARNMAHSDSMYLASPSTWSKLSRRWETFPADPHNTFGSARSDRHPPPPS</sequence>
<gene>
    <name evidence="2" type="ORF">N1851_014146</name>
</gene>
<dbReference type="EMBL" id="JAOPHQ010002568">
    <property type="protein sequence ID" value="KAK0146540.1"/>
    <property type="molecule type" value="Genomic_DNA"/>
</dbReference>
<feature type="compositionally biased region" description="Basic and acidic residues" evidence="1">
    <location>
        <begin position="120"/>
        <end position="129"/>
    </location>
</feature>
<accession>A0AA47P313</accession>
<feature type="region of interest" description="Disordered" evidence="1">
    <location>
        <begin position="109"/>
        <end position="129"/>
    </location>
</feature>
<evidence type="ECO:0000313" key="2">
    <source>
        <dbReference type="EMBL" id="KAK0146540.1"/>
    </source>
</evidence>
<evidence type="ECO:0000313" key="3">
    <source>
        <dbReference type="Proteomes" id="UP001174136"/>
    </source>
</evidence>
<name>A0AA47P313_MERPO</name>
<evidence type="ECO:0000256" key="1">
    <source>
        <dbReference type="SAM" id="MobiDB-lite"/>
    </source>
</evidence>
<reference evidence="2" key="1">
    <citation type="journal article" date="2023" name="Front. Mar. Sci.">
        <title>A new Merluccius polli reference genome to investigate the effects of global change in West African waters.</title>
        <authorList>
            <person name="Mateo J.L."/>
            <person name="Blanco-Fernandez C."/>
            <person name="Garcia-Vazquez E."/>
            <person name="Machado-Schiaffino G."/>
        </authorList>
    </citation>
    <scope>NUCLEOTIDE SEQUENCE</scope>
    <source>
        <strain evidence="2">C29</strain>
        <tissue evidence="2">Fin</tissue>
    </source>
</reference>
<proteinExistence type="predicted"/>
<protein>
    <submittedName>
        <fullName evidence="2">Uncharacterized protein</fullName>
    </submittedName>
</protein>